<dbReference type="Proteomes" id="UP000614460">
    <property type="component" value="Unassembled WGS sequence"/>
</dbReference>
<name>A0A8H9G1S9_9SPHI</name>
<gene>
    <name evidence="2" type="ORF">GCM10011516_34590</name>
</gene>
<dbReference type="SMART" id="SM01059">
    <property type="entry name" value="CAT"/>
    <property type="match status" value="1"/>
</dbReference>
<evidence type="ECO:0000313" key="2">
    <source>
        <dbReference type="EMBL" id="GGE34029.1"/>
    </source>
</evidence>
<organism evidence="2 3">
    <name type="scientific">Sphingobacterium cellulitidis</name>
    <dbReference type="NCBI Taxonomy" id="1768011"/>
    <lineage>
        <taxon>Bacteria</taxon>
        <taxon>Pseudomonadati</taxon>
        <taxon>Bacteroidota</taxon>
        <taxon>Sphingobacteriia</taxon>
        <taxon>Sphingobacteriales</taxon>
        <taxon>Sphingobacteriaceae</taxon>
        <taxon>Sphingobacterium</taxon>
    </lineage>
</organism>
<dbReference type="RefSeq" id="WP_182499683.1">
    <property type="nucleotide sequence ID" value="NZ_BMKM01000015.1"/>
</dbReference>
<dbReference type="InterPro" id="IPR023213">
    <property type="entry name" value="CAT-like_dom_sf"/>
</dbReference>
<dbReference type="Gene3D" id="3.30.559.10">
    <property type="entry name" value="Chloramphenicol acetyltransferase-like domain"/>
    <property type="match status" value="1"/>
</dbReference>
<dbReference type="PANTHER" id="PTHR38474:SF1">
    <property type="entry name" value="SLR0299 PROTEIN"/>
    <property type="match status" value="1"/>
</dbReference>
<dbReference type="EMBL" id="BMKM01000015">
    <property type="protein sequence ID" value="GGE34029.1"/>
    <property type="molecule type" value="Genomic_DNA"/>
</dbReference>
<dbReference type="SUPFAM" id="SSF52777">
    <property type="entry name" value="CoA-dependent acyltransferases"/>
    <property type="match status" value="1"/>
</dbReference>
<protein>
    <submittedName>
        <fullName evidence="2">Chloramphenicol acetyltransferase</fullName>
    </submittedName>
</protein>
<evidence type="ECO:0000256" key="1">
    <source>
        <dbReference type="PIRSR" id="PIRSR000440-1"/>
    </source>
</evidence>
<dbReference type="PANTHER" id="PTHR38474">
    <property type="entry name" value="SLR0299 PROTEIN"/>
    <property type="match status" value="1"/>
</dbReference>
<dbReference type="GO" id="GO:0008811">
    <property type="term" value="F:chloramphenicol O-acetyltransferase activity"/>
    <property type="evidence" value="ECO:0007669"/>
    <property type="project" value="InterPro"/>
</dbReference>
<reference evidence="2" key="2">
    <citation type="submission" date="2020-09" db="EMBL/GenBank/DDBJ databases">
        <authorList>
            <person name="Sun Q."/>
            <person name="Zhou Y."/>
        </authorList>
    </citation>
    <scope>NUCLEOTIDE SEQUENCE</scope>
    <source>
        <strain evidence="2">CGMCC 1.15966</strain>
    </source>
</reference>
<comment type="caution">
    <text evidence="2">The sequence shown here is derived from an EMBL/GenBank/DDBJ whole genome shotgun (WGS) entry which is preliminary data.</text>
</comment>
<evidence type="ECO:0000313" key="3">
    <source>
        <dbReference type="Proteomes" id="UP000614460"/>
    </source>
</evidence>
<feature type="active site" description="Proton acceptor" evidence="1">
    <location>
        <position position="186"/>
    </location>
</feature>
<proteinExistence type="predicted"/>
<sequence>MRKKVDFDSWSRKEHFEFFSKFTEPFHGITAELDLTIAYQQAKLKSQSFFLYYLYRAIKAMNEIENFRLRIDNSELYLYDEVHISTTVLRDDNTFGFSYIDFQEDEELFLKGANQAVEKVKSSSGLDLTGAKLNEVHCSALPWVNFTSLSHARNFDYPDSCPKISFAKLMDVDGKKTMAISLHVHHALLDGYHVGLFMERFQELLNQID</sequence>
<accession>A0A8H9G1S9</accession>
<keyword evidence="3" id="KW-1185">Reference proteome</keyword>
<dbReference type="AlphaFoldDB" id="A0A8H9G1S9"/>
<dbReference type="PIRSF" id="PIRSF000440">
    <property type="entry name" value="CAT"/>
    <property type="match status" value="1"/>
</dbReference>
<dbReference type="Pfam" id="PF00302">
    <property type="entry name" value="CAT"/>
    <property type="match status" value="1"/>
</dbReference>
<dbReference type="InterPro" id="IPR001707">
    <property type="entry name" value="Cmp_AcTrfase"/>
</dbReference>
<reference evidence="2" key="1">
    <citation type="journal article" date="2014" name="Int. J. Syst. Evol. Microbiol.">
        <title>Complete genome sequence of Corynebacterium casei LMG S-19264T (=DSM 44701T), isolated from a smear-ripened cheese.</title>
        <authorList>
            <consortium name="US DOE Joint Genome Institute (JGI-PGF)"/>
            <person name="Walter F."/>
            <person name="Albersmeier A."/>
            <person name="Kalinowski J."/>
            <person name="Ruckert C."/>
        </authorList>
    </citation>
    <scope>NUCLEOTIDE SEQUENCE</scope>
    <source>
        <strain evidence="2">CGMCC 1.15966</strain>
    </source>
</reference>